<evidence type="ECO:0000313" key="2">
    <source>
        <dbReference type="Proteomes" id="UP000728032"/>
    </source>
</evidence>
<dbReference type="EMBL" id="OC922103">
    <property type="protein sequence ID" value="CAD7653930.1"/>
    <property type="molecule type" value="Genomic_DNA"/>
</dbReference>
<dbReference type="OrthoDB" id="6478838at2759"/>
<dbReference type="AlphaFoldDB" id="A0A7R9M5N4"/>
<dbReference type="EMBL" id="CAJPVJ010007278">
    <property type="protein sequence ID" value="CAG2171117.1"/>
    <property type="molecule type" value="Genomic_DNA"/>
</dbReference>
<dbReference type="Gene3D" id="3.80.10.10">
    <property type="entry name" value="Ribonuclease Inhibitor"/>
    <property type="match status" value="1"/>
</dbReference>
<keyword evidence="2" id="KW-1185">Reference proteome</keyword>
<dbReference type="Proteomes" id="UP000728032">
    <property type="component" value="Unassembled WGS sequence"/>
</dbReference>
<accession>A0A7R9M5N4</accession>
<dbReference type="SUPFAM" id="SSF52047">
    <property type="entry name" value="RNI-like"/>
    <property type="match status" value="1"/>
</dbReference>
<name>A0A7R9M5N4_9ACAR</name>
<gene>
    <name evidence="1" type="ORF">ONB1V03_LOCUS10581</name>
</gene>
<reference evidence="1" key="1">
    <citation type="submission" date="2020-11" db="EMBL/GenBank/DDBJ databases">
        <authorList>
            <person name="Tran Van P."/>
        </authorList>
    </citation>
    <scope>NUCLEOTIDE SEQUENCE</scope>
</reference>
<dbReference type="InterPro" id="IPR032675">
    <property type="entry name" value="LRR_dom_sf"/>
</dbReference>
<protein>
    <submittedName>
        <fullName evidence="1">Uncharacterized protein</fullName>
    </submittedName>
</protein>
<evidence type="ECO:0000313" key="1">
    <source>
        <dbReference type="EMBL" id="CAD7653930.1"/>
    </source>
</evidence>
<organism evidence="1">
    <name type="scientific">Oppiella nova</name>
    <dbReference type="NCBI Taxonomy" id="334625"/>
    <lineage>
        <taxon>Eukaryota</taxon>
        <taxon>Metazoa</taxon>
        <taxon>Ecdysozoa</taxon>
        <taxon>Arthropoda</taxon>
        <taxon>Chelicerata</taxon>
        <taxon>Arachnida</taxon>
        <taxon>Acari</taxon>
        <taxon>Acariformes</taxon>
        <taxon>Sarcoptiformes</taxon>
        <taxon>Oribatida</taxon>
        <taxon>Brachypylina</taxon>
        <taxon>Oppioidea</taxon>
        <taxon>Oppiidae</taxon>
        <taxon>Oppiella</taxon>
    </lineage>
</organism>
<sequence length="321" mass="37784">MYLQMKHKKRNQTINHNEIDLRYGKDSMDRFGDDLCRLLLSYHSFEEHFRHECVSKQFQRSLYDTVDDIVINDELMDKMTKSVRTPTGAAWGQRLPLIMEKCPNIQRIDCREMALNERLFSLQIIRGNCRRLREIYCDFTDFEGSLDVFQWFGSLFKRLNVDDLDADPQLYLTLCPHLSHLKLYYFNDVFSDDSHQRLLVKNLRKFEFYMDLDYNNDMFDTFIAGNQSLKSLVVSGISPEIKSLDEICKFMNALKKLPELRELVLNFADIWTGSLTPIGKTIVAIGSTLKRLKRFDLTVHVKILGNFPVTEEPRYELPVHL</sequence>
<proteinExistence type="predicted"/>